<sequence length="82" mass="8804">MRNSTNTTVNGAVKIQPHHCRLLSMVLVELLRRDLVERWPEAADPAARSTAVDDVVMVSPCAILRGRRVAGPAAGAGDRSIS</sequence>
<dbReference type="EMBL" id="BAABID010000019">
    <property type="protein sequence ID" value="GAA4736906.1"/>
    <property type="molecule type" value="Genomic_DNA"/>
</dbReference>
<keyword evidence="2" id="KW-1185">Reference proteome</keyword>
<evidence type="ECO:0000313" key="1">
    <source>
        <dbReference type="EMBL" id="GAA4736906.1"/>
    </source>
</evidence>
<reference evidence="2" key="1">
    <citation type="journal article" date="2019" name="Int. J. Syst. Evol. Microbiol.">
        <title>The Global Catalogue of Microorganisms (GCM) 10K type strain sequencing project: providing services to taxonomists for standard genome sequencing and annotation.</title>
        <authorList>
            <consortium name="The Broad Institute Genomics Platform"/>
            <consortium name="The Broad Institute Genome Sequencing Center for Infectious Disease"/>
            <person name="Wu L."/>
            <person name="Ma J."/>
        </authorList>
    </citation>
    <scope>NUCLEOTIDE SEQUENCE [LARGE SCALE GENOMIC DNA]</scope>
    <source>
        <strain evidence="2">JCM 18063</strain>
    </source>
</reference>
<name>A0ABP8YW55_9MICO</name>
<evidence type="ECO:0000313" key="2">
    <source>
        <dbReference type="Proteomes" id="UP001500956"/>
    </source>
</evidence>
<proteinExistence type="predicted"/>
<comment type="caution">
    <text evidence="1">The sequence shown here is derived from an EMBL/GenBank/DDBJ whole genome shotgun (WGS) entry which is preliminary data.</text>
</comment>
<organism evidence="1 2">
    <name type="scientific">Isoptericola chiayiensis</name>
    <dbReference type="NCBI Taxonomy" id="579446"/>
    <lineage>
        <taxon>Bacteria</taxon>
        <taxon>Bacillati</taxon>
        <taxon>Actinomycetota</taxon>
        <taxon>Actinomycetes</taxon>
        <taxon>Micrococcales</taxon>
        <taxon>Promicromonosporaceae</taxon>
        <taxon>Isoptericola</taxon>
    </lineage>
</organism>
<protein>
    <submittedName>
        <fullName evidence="1">Uncharacterized protein</fullName>
    </submittedName>
</protein>
<accession>A0ABP8YW55</accession>
<gene>
    <name evidence="1" type="ORF">GCM10023216_32780</name>
</gene>
<dbReference type="Proteomes" id="UP001500956">
    <property type="component" value="Unassembled WGS sequence"/>
</dbReference>